<dbReference type="WBParaSite" id="PS1159_v2.g16823.t1">
    <property type="protein sequence ID" value="PS1159_v2.g16823.t1"/>
    <property type="gene ID" value="PS1159_v2.g16823"/>
</dbReference>
<protein>
    <submittedName>
        <fullName evidence="2">FPL domain-containing protein</fullName>
    </submittedName>
</protein>
<accession>A0AC35FF43</accession>
<evidence type="ECO:0000313" key="2">
    <source>
        <dbReference type="WBParaSite" id="PS1159_v2.g16823.t1"/>
    </source>
</evidence>
<organism evidence="1 2">
    <name type="scientific">Panagrolaimus sp. PS1159</name>
    <dbReference type="NCBI Taxonomy" id="55785"/>
    <lineage>
        <taxon>Eukaryota</taxon>
        <taxon>Metazoa</taxon>
        <taxon>Ecdysozoa</taxon>
        <taxon>Nematoda</taxon>
        <taxon>Chromadorea</taxon>
        <taxon>Rhabditida</taxon>
        <taxon>Tylenchina</taxon>
        <taxon>Panagrolaimomorpha</taxon>
        <taxon>Panagrolaimoidea</taxon>
        <taxon>Panagrolaimidae</taxon>
        <taxon>Panagrolaimus</taxon>
    </lineage>
</organism>
<evidence type="ECO:0000313" key="1">
    <source>
        <dbReference type="Proteomes" id="UP000887580"/>
    </source>
</evidence>
<sequence>MSTKEGFFSLTKKEPPDQNTSLSKCDNNQYKNLKLNKNSKSTQNKTISSENKNQNFDDDNSDDHQSKAKKDNSNLWKKTGTTLIPKLFDFFNQEFKNDNLKLQNSDSFNKNNSTLSLHIAVYENSVEAVSHNAFIQSKTNKTKSIGKNCKSAKKIFLGSSSEIQNQFEFPRQQEKFERDEHVSKAAEAIEPEIMQFKASQKVLNPNEVKLRPKQKNDEASKENFVSRMFKRLSGPATNLWKPKNFYSIEYLKYLHGVLYKNKVVTDNNKDIIIEALRLLAEVLVWGDQNETAIFDFFLERQMHQHFISIMQQNCNVTVHIQLLQTLNIIFENLKNESALYFLLSNNNVNTVIQHNFYFANEDIMAYFISFLKTLSLKLNSKTVHFFFNEAHGEFPLLTVALKHFHNTEPMVRTAIRTVTLSIFGIQDDSVQRFVNQQAKNFFPDLMRSIMDKVVRMDTFIRSAQNEPSNQDRLSSMIDEQIGYLHYFGDIFALNCKDLNEFLHDCFVAMMLEPLYLLPLMLPHESGAILLCPASSFFFLTNLLLSIDDQNVIQSALQPLLFGNENEVRREYRIDSNGKYEMTVREIVAIPTKLLFFRRLHETITGGYDHQAEFFALLFLYAIYQKLSPTMPYLLEAAQIPHSGKCSTLNPELQSIFVAFLQRAANKPNRNIIRPIAMNLFTVVVRRAVLGLSPDTVCEKEIVEATENAMQNIINWLEPDLQVRDDFLDLFEEEYFRVERMEIKMDNAAVDPALLLPPVCLKNNSQNLSKDLPFDAEDDIRVRLQIYFILRKFWLDLTGQQEKLLPLTPRIANIVEVNDCIDLSNSDLLMCSIKQKNGKVETTSPSKALVTDQFHFILAETHINKFGYGVVTHVGRLENISISTGDRASINIIISDPRTRFAYSNKPIFEGTLVFADNIRAFSAKQRLTTARKNARDFKVKLIYDVFGLSTIKRSEPINIIPLSMNGRAPGPLYRNPPFLPSGLPLQEAAIFGAVGVQRQRSSINDNNTTTTAAVSPSNAQINDNNSDKNPVRLV</sequence>
<name>A0AC35FF43_9BILA</name>
<proteinExistence type="predicted"/>
<dbReference type="Proteomes" id="UP000887580">
    <property type="component" value="Unplaced"/>
</dbReference>
<reference evidence="2" key="1">
    <citation type="submission" date="2022-11" db="UniProtKB">
        <authorList>
            <consortium name="WormBaseParasite"/>
        </authorList>
    </citation>
    <scope>IDENTIFICATION</scope>
</reference>